<dbReference type="InterPro" id="IPR035919">
    <property type="entry name" value="EAL_sf"/>
</dbReference>
<proteinExistence type="predicted"/>
<evidence type="ECO:0000313" key="3">
    <source>
        <dbReference type="EMBL" id="MFB9133741.1"/>
    </source>
</evidence>
<dbReference type="Proteomes" id="UP001589645">
    <property type="component" value="Unassembled WGS sequence"/>
</dbReference>
<dbReference type="RefSeq" id="WP_390189285.1">
    <property type="nucleotide sequence ID" value="NZ_JBHMEP010000001.1"/>
</dbReference>
<dbReference type="InterPro" id="IPR052340">
    <property type="entry name" value="RNase_Y/CdgJ"/>
</dbReference>
<keyword evidence="4" id="KW-1185">Reference proteome</keyword>
<dbReference type="Gene3D" id="1.10.3210.10">
    <property type="entry name" value="Hypothetical protein af1432"/>
    <property type="match status" value="1"/>
</dbReference>
<dbReference type="PROSITE" id="PS51833">
    <property type="entry name" value="HDOD"/>
    <property type="match status" value="1"/>
</dbReference>
<gene>
    <name evidence="3" type="ORF">ACFFUV_02020</name>
</gene>
<dbReference type="EMBL" id="JBHMEP010000001">
    <property type="protein sequence ID" value="MFB9133741.1"/>
    <property type="molecule type" value="Genomic_DNA"/>
</dbReference>
<dbReference type="Gene3D" id="3.20.20.450">
    <property type="entry name" value="EAL domain"/>
    <property type="match status" value="1"/>
</dbReference>
<dbReference type="InterPro" id="IPR014408">
    <property type="entry name" value="dGMP_Pdiesterase_EAL/HD-GYP"/>
</dbReference>
<dbReference type="SUPFAM" id="SSF141868">
    <property type="entry name" value="EAL domain-like"/>
    <property type="match status" value="1"/>
</dbReference>
<feature type="domain" description="EAL" evidence="1">
    <location>
        <begin position="1"/>
        <end position="204"/>
    </location>
</feature>
<sequence>MTYAYIARQPILNRRKDTIGYELLFRDGPENKFPDVSPELATSRLLTDHFFSAHYDTLGNCLGFVNFPYESLINRIPTLFPAGNLVIEILEDCPPSDDLLDAVKEMSELGYIIALDDFIPNPQWKRFLPYISIIKFDIRLVSIAKAQSFIHKLSKSKIKFLAEKVETYEEFEHAKNAGFDYFQGYFFSKPEVLQTKTLSPALHTVVQLCKEISKADLDFAAIEQIISQDVSLSYKLLSTANSSPLVNSKIRSFKQAVVYLGEEKLRKFVALLAIASTQESKPSHLYALSIQRARFCELVYQQFDCDASSAFLTGLFSLLDSLLDQPLEHILASMPVDDDVKRALLDNQGMLGQVLKLIKAYELAHWQEVSTISQALDLDEKHLCDCYTASVKWTTGLVAMS</sequence>
<dbReference type="PIRSF" id="PIRSF003180">
    <property type="entry name" value="DiGMPpdiest_YuxH"/>
    <property type="match status" value="1"/>
</dbReference>
<protein>
    <submittedName>
        <fullName evidence="3">EAL and HDOD domain-containing protein</fullName>
    </submittedName>
</protein>
<dbReference type="PANTHER" id="PTHR33525:SF4">
    <property type="entry name" value="CYCLIC DI-GMP PHOSPHODIESTERASE CDGJ"/>
    <property type="match status" value="1"/>
</dbReference>
<accession>A0ABV5HHN1</accession>
<evidence type="ECO:0000259" key="2">
    <source>
        <dbReference type="PROSITE" id="PS51833"/>
    </source>
</evidence>
<evidence type="ECO:0000259" key="1">
    <source>
        <dbReference type="PROSITE" id="PS50883"/>
    </source>
</evidence>
<dbReference type="SUPFAM" id="SSF109604">
    <property type="entry name" value="HD-domain/PDEase-like"/>
    <property type="match status" value="1"/>
</dbReference>
<dbReference type="SMART" id="SM00052">
    <property type="entry name" value="EAL"/>
    <property type="match status" value="1"/>
</dbReference>
<evidence type="ECO:0000313" key="4">
    <source>
        <dbReference type="Proteomes" id="UP001589645"/>
    </source>
</evidence>
<name>A0ABV5HHN1_9VIBR</name>
<dbReference type="InterPro" id="IPR013976">
    <property type="entry name" value="HDOD"/>
</dbReference>
<reference evidence="3 4" key="1">
    <citation type="submission" date="2024-09" db="EMBL/GenBank/DDBJ databases">
        <authorList>
            <person name="Sun Q."/>
            <person name="Mori K."/>
        </authorList>
    </citation>
    <scope>NUCLEOTIDE SEQUENCE [LARGE SCALE GENOMIC DNA]</scope>
    <source>
        <strain evidence="3 4">CECT 8064</strain>
    </source>
</reference>
<organism evidence="3 4">
    <name type="scientific">Vibrio olivae</name>
    <dbReference type="NCBI Taxonomy" id="1243002"/>
    <lineage>
        <taxon>Bacteria</taxon>
        <taxon>Pseudomonadati</taxon>
        <taxon>Pseudomonadota</taxon>
        <taxon>Gammaproteobacteria</taxon>
        <taxon>Vibrionales</taxon>
        <taxon>Vibrionaceae</taxon>
        <taxon>Vibrio</taxon>
    </lineage>
</organism>
<dbReference type="InterPro" id="IPR001633">
    <property type="entry name" value="EAL_dom"/>
</dbReference>
<dbReference type="Pfam" id="PF00563">
    <property type="entry name" value="EAL"/>
    <property type="match status" value="1"/>
</dbReference>
<dbReference type="PANTHER" id="PTHR33525">
    <property type="match status" value="1"/>
</dbReference>
<comment type="caution">
    <text evidence="3">The sequence shown here is derived from an EMBL/GenBank/DDBJ whole genome shotgun (WGS) entry which is preliminary data.</text>
</comment>
<dbReference type="Pfam" id="PF08668">
    <property type="entry name" value="HDOD"/>
    <property type="match status" value="1"/>
</dbReference>
<feature type="domain" description="HDOD" evidence="2">
    <location>
        <begin position="198"/>
        <end position="382"/>
    </location>
</feature>
<dbReference type="PROSITE" id="PS50883">
    <property type="entry name" value="EAL"/>
    <property type="match status" value="1"/>
</dbReference>